<proteinExistence type="inferred from homology"/>
<keyword evidence="2 8" id="KW-0813">Transport</keyword>
<evidence type="ECO:0000256" key="2">
    <source>
        <dbReference type="ARBA" id="ARBA00022448"/>
    </source>
</evidence>
<dbReference type="Gene3D" id="2.60.40.1120">
    <property type="entry name" value="Carboxypeptidase-like, regulatory domain"/>
    <property type="match status" value="1"/>
</dbReference>
<dbReference type="Proteomes" id="UP000634134">
    <property type="component" value="Unassembled WGS sequence"/>
</dbReference>
<dbReference type="InterPro" id="IPR008969">
    <property type="entry name" value="CarboxyPept-like_regulatory"/>
</dbReference>
<organism evidence="11 12">
    <name type="scientific">Dyadobacter subterraneus</name>
    <dbReference type="NCBI Taxonomy" id="2773304"/>
    <lineage>
        <taxon>Bacteria</taxon>
        <taxon>Pseudomonadati</taxon>
        <taxon>Bacteroidota</taxon>
        <taxon>Cytophagia</taxon>
        <taxon>Cytophagales</taxon>
        <taxon>Spirosomataceae</taxon>
        <taxon>Dyadobacter</taxon>
    </lineage>
</organism>
<keyword evidence="3 8" id="KW-1134">Transmembrane beta strand</keyword>
<evidence type="ECO:0000256" key="4">
    <source>
        <dbReference type="ARBA" id="ARBA00022692"/>
    </source>
</evidence>
<gene>
    <name evidence="11" type="ORF">IEE83_15640</name>
</gene>
<sequence length="775" mass="86779">MRITLLPILLCFISFCSPGQSFEINGIVKNANDDALSSVNVSLQNTNYSALTDQEGKFKISGVSQGEYKLIISHIGFKKLQKTVKIHNKSVFEEINLENAATELNEVTVTSEKQSKVLETKPIAISSVEIKNVVSQNVLITDVVDRLSGVRIRRSSSLGETSDVSINGMRGNAVRIYIDGLPMEFMYPNFDISTLPIGNLKRIDVYKGVLPVDVGTDALGGGINLVTEQKSYNSLRASYNVGSFNTHLADFSLGLANSKNYFVNVTGAYNYSDNNYGMDAQIYEKNNKVERIHRFHDRYRIGFGGITIGTHSKPWADELKLTLNLSSGDKQLQNGARVSSLAFGEVLYEAKNLSAILKYDKSLWNEKALFSTTFNYSDQQLIYIDTTSNVYSWSGKVIGRKGTEGEYSLGYTKTYIQGLVNRASFSYKLSANHKLLISNLYARQKLTGIDYLEEDPAKDYLRVPQYLTKNVAGVQYEGIFWNKLTFSTALKRFDYILDGAENNTFQLFKKKGGIWGYNAGLKYDLAPGMFIRTSYEKGYLIPLFAQFVGNGADIVRNTDLLPESSDNLNLGFSIARPINKILNISSTVNGFYRQQHDIIFIGDGVVKRYDNADQVRTVGVEGDVSLTYKNAFTLKTNVTFLRKTFTKVKIQESQFLVGTAFPNNPNFYANSEFAWAKSGLLKTQDRFRAYVFYTYIAPFNHITVGKENSVKNTPEAYVPVQHRVDAGLSYKFASNGLTASINAINLLNAKLFDNYLVPRAGTNFNVKLIYQLLNF</sequence>
<dbReference type="RefSeq" id="WP_194121457.1">
    <property type="nucleotide sequence ID" value="NZ_JACYGY010000001.1"/>
</dbReference>
<evidence type="ECO:0000313" key="12">
    <source>
        <dbReference type="Proteomes" id="UP000634134"/>
    </source>
</evidence>
<name>A0ABR9WCW5_9BACT</name>
<dbReference type="Gene3D" id="2.40.170.20">
    <property type="entry name" value="TonB-dependent receptor, beta-barrel domain"/>
    <property type="match status" value="1"/>
</dbReference>
<dbReference type="SUPFAM" id="SSF49464">
    <property type="entry name" value="Carboxypeptidase regulatory domain-like"/>
    <property type="match status" value="1"/>
</dbReference>
<protein>
    <submittedName>
        <fullName evidence="11">TonB-dependent receptor</fullName>
    </submittedName>
</protein>
<evidence type="ECO:0000256" key="8">
    <source>
        <dbReference type="PROSITE-ProRule" id="PRU01360"/>
    </source>
</evidence>
<feature type="signal peptide" evidence="9">
    <location>
        <begin position="1"/>
        <end position="21"/>
    </location>
</feature>
<dbReference type="InterPro" id="IPR012910">
    <property type="entry name" value="Plug_dom"/>
</dbReference>
<accession>A0ABR9WCW5</accession>
<dbReference type="PANTHER" id="PTHR30069:SF29">
    <property type="entry name" value="HEMOGLOBIN AND HEMOGLOBIN-HAPTOGLOBIN-BINDING PROTEIN 1-RELATED"/>
    <property type="match status" value="1"/>
</dbReference>
<dbReference type="PROSITE" id="PS52016">
    <property type="entry name" value="TONB_DEPENDENT_REC_3"/>
    <property type="match status" value="1"/>
</dbReference>
<dbReference type="InterPro" id="IPR039426">
    <property type="entry name" value="TonB-dep_rcpt-like"/>
</dbReference>
<dbReference type="EMBL" id="JACYGY010000001">
    <property type="protein sequence ID" value="MBE9463318.1"/>
    <property type="molecule type" value="Genomic_DNA"/>
</dbReference>
<keyword evidence="4 8" id="KW-0812">Transmembrane</keyword>
<evidence type="ECO:0000256" key="9">
    <source>
        <dbReference type="SAM" id="SignalP"/>
    </source>
</evidence>
<keyword evidence="12" id="KW-1185">Reference proteome</keyword>
<evidence type="ECO:0000313" key="11">
    <source>
        <dbReference type="EMBL" id="MBE9463318.1"/>
    </source>
</evidence>
<keyword evidence="7 8" id="KW-0998">Cell outer membrane</keyword>
<dbReference type="PANTHER" id="PTHR30069">
    <property type="entry name" value="TONB-DEPENDENT OUTER MEMBRANE RECEPTOR"/>
    <property type="match status" value="1"/>
</dbReference>
<keyword evidence="5 9" id="KW-0732">Signal</keyword>
<evidence type="ECO:0000256" key="7">
    <source>
        <dbReference type="ARBA" id="ARBA00023237"/>
    </source>
</evidence>
<reference evidence="12" key="1">
    <citation type="submission" date="2023-07" db="EMBL/GenBank/DDBJ databases">
        <title>Dyadobacter sp. nov 'subterranea' isolated from contaminted grondwater.</title>
        <authorList>
            <person name="Szabo I."/>
            <person name="Al-Omari J."/>
            <person name="Szerdahelyi S.G."/>
            <person name="Rado J."/>
        </authorList>
    </citation>
    <scope>NUCLEOTIDE SEQUENCE [LARGE SCALE GENOMIC DNA]</scope>
    <source>
        <strain evidence="12">UP-52</strain>
    </source>
</reference>
<keyword evidence="6 8" id="KW-0472">Membrane</keyword>
<keyword evidence="11" id="KW-0675">Receptor</keyword>
<dbReference type="InterPro" id="IPR037066">
    <property type="entry name" value="Plug_dom_sf"/>
</dbReference>
<evidence type="ECO:0000256" key="6">
    <source>
        <dbReference type="ARBA" id="ARBA00023136"/>
    </source>
</evidence>
<dbReference type="Pfam" id="PF07715">
    <property type="entry name" value="Plug"/>
    <property type="match status" value="1"/>
</dbReference>
<feature type="domain" description="TonB-dependent receptor plug" evidence="10">
    <location>
        <begin position="122"/>
        <end position="221"/>
    </location>
</feature>
<evidence type="ECO:0000259" key="10">
    <source>
        <dbReference type="Pfam" id="PF07715"/>
    </source>
</evidence>
<comment type="similarity">
    <text evidence="8">Belongs to the TonB-dependent receptor family.</text>
</comment>
<feature type="chain" id="PRO_5046856329" evidence="9">
    <location>
        <begin position="22"/>
        <end position="775"/>
    </location>
</feature>
<comment type="subcellular location">
    <subcellularLocation>
        <location evidence="1 8">Cell outer membrane</location>
        <topology evidence="1 8">Multi-pass membrane protein</topology>
    </subcellularLocation>
</comment>
<evidence type="ECO:0000256" key="1">
    <source>
        <dbReference type="ARBA" id="ARBA00004571"/>
    </source>
</evidence>
<comment type="caution">
    <text evidence="11">The sequence shown here is derived from an EMBL/GenBank/DDBJ whole genome shotgun (WGS) entry which is preliminary data.</text>
</comment>
<evidence type="ECO:0000256" key="5">
    <source>
        <dbReference type="ARBA" id="ARBA00022729"/>
    </source>
</evidence>
<dbReference type="InterPro" id="IPR036942">
    <property type="entry name" value="Beta-barrel_TonB_sf"/>
</dbReference>
<dbReference type="SUPFAM" id="SSF56935">
    <property type="entry name" value="Porins"/>
    <property type="match status" value="1"/>
</dbReference>
<dbReference type="Gene3D" id="2.170.130.10">
    <property type="entry name" value="TonB-dependent receptor, plug domain"/>
    <property type="match status" value="1"/>
</dbReference>
<dbReference type="Pfam" id="PF13715">
    <property type="entry name" value="CarbopepD_reg_2"/>
    <property type="match status" value="1"/>
</dbReference>
<evidence type="ECO:0000256" key="3">
    <source>
        <dbReference type="ARBA" id="ARBA00022452"/>
    </source>
</evidence>